<keyword evidence="1" id="KW-1133">Transmembrane helix</keyword>
<dbReference type="AlphaFoldDB" id="A0A2H0RJA2"/>
<name>A0A2H0RJA2_9BACT</name>
<protein>
    <recommendedName>
        <fullName evidence="4">Type 4 fimbrial biogenesis protein PilX N-terminal domain-containing protein</fullName>
    </recommendedName>
</protein>
<evidence type="ECO:0000313" key="3">
    <source>
        <dbReference type="Proteomes" id="UP000230833"/>
    </source>
</evidence>
<reference evidence="2 3" key="1">
    <citation type="submission" date="2017-09" db="EMBL/GenBank/DDBJ databases">
        <title>Depth-based differentiation of microbial function through sediment-hosted aquifers and enrichment of novel symbionts in the deep terrestrial subsurface.</title>
        <authorList>
            <person name="Probst A.J."/>
            <person name="Ladd B."/>
            <person name="Jarett J.K."/>
            <person name="Geller-Mcgrath D.E."/>
            <person name="Sieber C.M."/>
            <person name="Emerson J.B."/>
            <person name="Anantharaman K."/>
            <person name="Thomas B.C."/>
            <person name="Malmstrom R."/>
            <person name="Stieglmeier M."/>
            <person name="Klingl A."/>
            <person name="Woyke T."/>
            <person name="Ryan C.M."/>
            <person name="Banfield J.F."/>
        </authorList>
    </citation>
    <scope>NUCLEOTIDE SEQUENCE [LARGE SCALE GENOMIC DNA]</scope>
    <source>
        <strain evidence="2">CG10_big_fil_rev_8_21_14_0_10_45_14</strain>
    </source>
</reference>
<keyword evidence="1" id="KW-0812">Transmembrane</keyword>
<evidence type="ECO:0000256" key="1">
    <source>
        <dbReference type="SAM" id="Phobius"/>
    </source>
</evidence>
<evidence type="ECO:0000313" key="2">
    <source>
        <dbReference type="EMBL" id="PIR46619.1"/>
    </source>
</evidence>
<proteinExistence type="predicted"/>
<dbReference type="EMBL" id="PCYL01000034">
    <property type="protein sequence ID" value="PIR46619.1"/>
    <property type="molecule type" value="Genomic_DNA"/>
</dbReference>
<feature type="transmembrane region" description="Helical" evidence="1">
    <location>
        <begin position="34"/>
        <end position="57"/>
    </location>
</feature>
<organism evidence="2 3">
    <name type="scientific">Candidatus Vogelbacteria bacterium CG10_big_fil_rev_8_21_14_0_10_45_14</name>
    <dbReference type="NCBI Taxonomy" id="1975042"/>
    <lineage>
        <taxon>Bacteria</taxon>
        <taxon>Candidatus Vogeliibacteriota</taxon>
    </lineage>
</organism>
<gene>
    <name evidence="2" type="ORF">COV07_03325</name>
</gene>
<dbReference type="Proteomes" id="UP000230833">
    <property type="component" value="Unassembled WGS sequence"/>
</dbReference>
<comment type="caution">
    <text evidence="2">The sequence shown here is derived from an EMBL/GenBank/DDBJ whole genome shotgun (WGS) entry which is preliminary data.</text>
</comment>
<accession>A0A2H0RJA2</accession>
<sequence>MKNEEYKNQPQKLPASLSGRQATSYQLQACPGFVLLYSSLLASILLTVGLGIGSIVLKELRLSSIGKQSQIAFFAADTGIECALYWNTSSRDAFNKDNSGGSIACAENDLINNGDPNPAGGGGAISILGGATISRFGLTNLSDDGEGCVDVMVEKRDSLATVIVARGFNTCVQDGRRVERALRVRVAPPELEPEPELESEP</sequence>
<keyword evidence="1" id="KW-0472">Membrane</keyword>
<evidence type="ECO:0008006" key="4">
    <source>
        <dbReference type="Google" id="ProtNLM"/>
    </source>
</evidence>